<organism evidence="2">
    <name type="scientific">Tanacetum cinerariifolium</name>
    <name type="common">Dalmatian daisy</name>
    <name type="synonym">Chrysanthemum cinerariifolium</name>
    <dbReference type="NCBI Taxonomy" id="118510"/>
    <lineage>
        <taxon>Eukaryota</taxon>
        <taxon>Viridiplantae</taxon>
        <taxon>Streptophyta</taxon>
        <taxon>Embryophyta</taxon>
        <taxon>Tracheophyta</taxon>
        <taxon>Spermatophyta</taxon>
        <taxon>Magnoliopsida</taxon>
        <taxon>eudicotyledons</taxon>
        <taxon>Gunneridae</taxon>
        <taxon>Pentapetalae</taxon>
        <taxon>asterids</taxon>
        <taxon>campanulids</taxon>
        <taxon>Asterales</taxon>
        <taxon>Asteraceae</taxon>
        <taxon>Asteroideae</taxon>
        <taxon>Anthemideae</taxon>
        <taxon>Anthemidinae</taxon>
        <taxon>Tanacetum</taxon>
    </lineage>
</organism>
<gene>
    <name evidence="2" type="ORF">Tci_904453</name>
</gene>
<feature type="compositionally biased region" description="Acidic residues" evidence="1">
    <location>
        <begin position="54"/>
        <end position="63"/>
    </location>
</feature>
<evidence type="ECO:0000256" key="1">
    <source>
        <dbReference type="SAM" id="MobiDB-lite"/>
    </source>
</evidence>
<feature type="compositionally biased region" description="Basic residues" evidence="1">
    <location>
        <begin position="1"/>
        <end position="13"/>
    </location>
</feature>
<feature type="compositionally biased region" description="Polar residues" evidence="1">
    <location>
        <begin position="27"/>
        <end position="43"/>
    </location>
</feature>
<feature type="non-terminal residue" evidence="2">
    <location>
        <position position="172"/>
    </location>
</feature>
<reference evidence="2" key="1">
    <citation type="journal article" date="2019" name="Sci. Rep.">
        <title>Draft genome of Tanacetum cinerariifolium, the natural source of mosquito coil.</title>
        <authorList>
            <person name="Yamashiro T."/>
            <person name="Shiraishi A."/>
            <person name="Satake H."/>
            <person name="Nakayama K."/>
        </authorList>
    </citation>
    <scope>NUCLEOTIDE SEQUENCE</scope>
</reference>
<dbReference type="AlphaFoldDB" id="A0A699VL46"/>
<accession>A0A699VL46</accession>
<feature type="non-terminal residue" evidence="2">
    <location>
        <position position="1"/>
    </location>
</feature>
<comment type="caution">
    <text evidence="2">The sequence shown here is derived from an EMBL/GenBank/DDBJ whole genome shotgun (WGS) entry which is preliminary data.</text>
</comment>
<name>A0A699VL46_TANCI</name>
<evidence type="ECO:0000313" key="2">
    <source>
        <dbReference type="EMBL" id="GFD32484.1"/>
    </source>
</evidence>
<sequence>ASRHESFRKKKQAVAREGSSAAHNKHYANSDTDSDATLYSSSSDKTKKSANETGDADESEMDLSNDNPNRDNDVARYRVFMHNKSTVTPNSTHLSPTVTSSSLDLIQTLLDEIPTNELMNFISHPVYTDAQITSVVQNLKGNPELKSYISGASEVPFGTHVDVLATKTLMQE</sequence>
<protein>
    <submittedName>
        <fullName evidence="2">Uncharacterized protein</fullName>
    </submittedName>
</protein>
<proteinExistence type="predicted"/>
<dbReference type="EMBL" id="BKCJ011424795">
    <property type="protein sequence ID" value="GFD32484.1"/>
    <property type="molecule type" value="Genomic_DNA"/>
</dbReference>
<feature type="region of interest" description="Disordered" evidence="1">
    <location>
        <begin position="1"/>
        <end position="74"/>
    </location>
</feature>